<organism evidence="3">
    <name type="scientific">Oryza meridionalis</name>
    <dbReference type="NCBI Taxonomy" id="40149"/>
    <lineage>
        <taxon>Eukaryota</taxon>
        <taxon>Viridiplantae</taxon>
        <taxon>Streptophyta</taxon>
        <taxon>Embryophyta</taxon>
        <taxon>Tracheophyta</taxon>
        <taxon>Spermatophyta</taxon>
        <taxon>Magnoliopsida</taxon>
        <taxon>Liliopsida</taxon>
        <taxon>Poales</taxon>
        <taxon>Poaceae</taxon>
        <taxon>BOP clade</taxon>
        <taxon>Oryzoideae</taxon>
        <taxon>Oryzeae</taxon>
        <taxon>Oryzinae</taxon>
        <taxon>Oryza</taxon>
    </lineage>
</organism>
<evidence type="ECO:0000259" key="2">
    <source>
        <dbReference type="Pfam" id="PF23598"/>
    </source>
</evidence>
<dbReference type="STRING" id="40149.A0A0E0F7H9"/>
<dbReference type="SUPFAM" id="SSF52047">
    <property type="entry name" value="RNI-like"/>
    <property type="match status" value="1"/>
</dbReference>
<evidence type="ECO:0000313" key="3">
    <source>
        <dbReference type="EnsemblPlants" id="OMERI11G15820.1"/>
    </source>
</evidence>
<keyword evidence="4" id="KW-1185">Reference proteome</keyword>
<dbReference type="Proteomes" id="UP000008021">
    <property type="component" value="Chromosome 11"/>
</dbReference>
<keyword evidence="1" id="KW-0677">Repeat</keyword>
<dbReference type="PANTHER" id="PTHR47186:SF57">
    <property type="entry name" value="OS02G0478300 PROTEIN"/>
    <property type="match status" value="1"/>
</dbReference>
<dbReference type="InterPro" id="IPR032675">
    <property type="entry name" value="LRR_dom_sf"/>
</dbReference>
<dbReference type="AlphaFoldDB" id="A0A0E0F7H9"/>
<evidence type="ECO:0000313" key="4">
    <source>
        <dbReference type="Proteomes" id="UP000008021"/>
    </source>
</evidence>
<evidence type="ECO:0000256" key="1">
    <source>
        <dbReference type="ARBA" id="ARBA00022737"/>
    </source>
</evidence>
<name>A0A0E0F7H9_9ORYZ</name>
<accession>A0A0E0F7H9</accession>
<feature type="domain" description="Disease resistance R13L4/SHOC-2-like LRR" evidence="2">
    <location>
        <begin position="213"/>
        <end position="393"/>
    </location>
</feature>
<proteinExistence type="predicted"/>
<dbReference type="EnsemblPlants" id="OMERI11G15820.1">
    <property type="protein sequence ID" value="OMERI11G15820.1"/>
    <property type="gene ID" value="OMERI11G15820"/>
</dbReference>
<sequence length="394" mass="45106">MFPQGYLFDKDHFTMKWLEEGLVGVPLDLTVLDFEFWDNHISRIIEEANMSFTEIINKNTFSPAAENCILNLVEDEPCQWQVNPLMLKFLTSKAAEKGLGFASTTLVSATSCLNTAQIAQRLALHHPDPQLAAMLQHMDLSHTRSLLITGAINQTTNPLDRVAYLVVLDLEGWENLKDGDMLQICKMFMLRYLSVRRTGISKLPPQIKELRILRALDVSCTHISELPSELRELQWLCMLDLRSTQIGQLPEHFGRLLDSLRILLIVTKIPHGLLEHLYLYTLAIVDLSECPASFLQDLMYHRQLEVLAITWSSHQCTREAYRNALLSFIRELENLRSLTIHRGLGCARRKFKITTERFVKVPQWIGGLEHLAFLHITLCKLESNDVKILGHLQG</sequence>
<dbReference type="Gramene" id="OMERI11G15820.1">
    <property type="protein sequence ID" value="OMERI11G15820.1"/>
    <property type="gene ID" value="OMERI11G15820"/>
</dbReference>
<dbReference type="HOGENOM" id="CLU_700919_0_0_1"/>
<reference evidence="3" key="2">
    <citation type="submission" date="2018-05" db="EMBL/GenBank/DDBJ databases">
        <title>OmerRS3 (Oryza meridionalis Reference Sequence Version 3).</title>
        <authorList>
            <person name="Zhang J."/>
            <person name="Kudrna D."/>
            <person name="Lee S."/>
            <person name="Talag J."/>
            <person name="Welchert J."/>
            <person name="Wing R.A."/>
        </authorList>
    </citation>
    <scope>NUCLEOTIDE SEQUENCE [LARGE SCALE GENOMIC DNA]</scope>
    <source>
        <strain evidence="3">cv. OR44</strain>
    </source>
</reference>
<dbReference type="Pfam" id="PF23598">
    <property type="entry name" value="LRR_14"/>
    <property type="match status" value="1"/>
</dbReference>
<dbReference type="eggNOG" id="KOG4658">
    <property type="taxonomic scope" value="Eukaryota"/>
</dbReference>
<protein>
    <recommendedName>
        <fullName evidence="2">Disease resistance R13L4/SHOC-2-like LRR domain-containing protein</fullName>
    </recommendedName>
</protein>
<dbReference type="Gene3D" id="3.80.10.10">
    <property type="entry name" value="Ribonuclease Inhibitor"/>
    <property type="match status" value="1"/>
</dbReference>
<dbReference type="InterPro" id="IPR055414">
    <property type="entry name" value="LRR_R13L4/SHOC2-like"/>
</dbReference>
<dbReference type="PANTHER" id="PTHR47186">
    <property type="entry name" value="LEUCINE-RICH REPEAT-CONTAINING PROTEIN 57"/>
    <property type="match status" value="1"/>
</dbReference>
<reference evidence="3" key="1">
    <citation type="submission" date="2015-04" db="UniProtKB">
        <authorList>
            <consortium name="EnsemblPlants"/>
        </authorList>
    </citation>
    <scope>IDENTIFICATION</scope>
</reference>